<dbReference type="STRING" id="999552.METH_09370"/>
<dbReference type="HOGENOM" id="CLU_148676_0_0_5"/>
<evidence type="ECO:0000313" key="2">
    <source>
        <dbReference type="Proteomes" id="UP000018780"/>
    </source>
</evidence>
<organism evidence="1 2">
    <name type="scientific">Leisingera methylohalidivorans DSM 14336</name>
    <dbReference type="NCBI Taxonomy" id="999552"/>
    <lineage>
        <taxon>Bacteria</taxon>
        <taxon>Pseudomonadati</taxon>
        <taxon>Pseudomonadota</taxon>
        <taxon>Alphaproteobacteria</taxon>
        <taxon>Rhodobacterales</taxon>
        <taxon>Roseobacteraceae</taxon>
        <taxon>Leisingera</taxon>
    </lineage>
</organism>
<keyword evidence="2" id="KW-1185">Reference proteome</keyword>
<dbReference type="Proteomes" id="UP000018780">
    <property type="component" value="Chromosome"/>
</dbReference>
<dbReference type="AlphaFoldDB" id="V9VU77"/>
<dbReference type="KEGG" id="lmd:METH_09370"/>
<accession>V9VU77</accession>
<evidence type="ECO:0008006" key="3">
    <source>
        <dbReference type="Google" id="ProtNLM"/>
    </source>
</evidence>
<dbReference type="OrthoDB" id="9800876at2"/>
<dbReference type="EMBL" id="CP006773">
    <property type="protein sequence ID" value="AHD00865.1"/>
    <property type="molecule type" value="Genomic_DNA"/>
</dbReference>
<gene>
    <name evidence="1" type="ORF">METH_09370</name>
</gene>
<evidence type="ECO:0000313" key="1">
    <source>
        <dbReference type="EMBL" id="AHD00865.1"/>
    </source>
</evidence>
<protein>
    <recommendedName>
        <fullName evidence="3">MerR family transcriptional regulator</fullName>
    </recommendedName>
</protein>
<dbReference type="SUPFAM" id="SSF46955">
    <property type="entry name" value="Putative DNA-binding domain"/>
    <property type="match status" value="1"/>
</dbReference>
<dbReference type="InterPro" id="IPR009061">
    <property type="entry name" value="DNA-bd_dom_put_sf"/>
</dbReference>
<dbReference type="PATRIC" id="fig|999552.6.peg.1873"/>
<dbReference type="Gene3D" id="1.10.1660.10">
    <property type="match status" value="1"/>
</dbReference>
<dbReference type="RefSeq" id="WP_024090128.1">
    <property type="nucleotide sequence ID" value="NC_023135.1"/>
</dbReference>
<sequence>MRLREHDVVATVRRLQLRELRSWVRAGWIKPARGDGGPFFDELDIARIRLICDLRKEMSLSADTVPTILSLLDQLHGLRHQLHRLAEAVNQQPEETRIAVLKAYRRLEGRD</sequence>
<proteinExistence type="predicted"/>
<dbReference type="Pfam" id="PF13591">
    <property type="entry name" value="MerR_2"/>
    <property type="match status" value="1"/>
</dbReference>
<reference evidence="1 2" key="1">
    <citation type="submission" date="2013-09" db="EMBL/GenBank/DDBJ databases">
        <authorList>
            <consortium name="DOE Joint Genome Institute"/>
            <person name="Klenk H.-P."/>
            <person name="Huntemann M."/>
            <person name="Han J."/>
            <person name="Chen A."/>
            <person name="Kyrpides N."/>
            <person name="Mavromatis K."/>
            <person name="Markowitz V."/>
            <person name="Palaniappan K."/>
            <person name="Ivanova N."/>
            <person name="Schaumberg A."/>
            <person name="Pati A."/>
            <person name="Liolios K."/>
            <person name="Nordberg H.P."/>
            <person name="Cantor M.N."/>
            <person name="Hua S.X."/>
            <person name="Woyke T."/>
        </authorList>
    </citation>
    <scope>NUCLEOTIDE SEQUENCE [LARGE SCALE GENOMIC DNA]</scope>
    <source>
        <strain evidence="1 2">DSM 14336</strain>
    </source>
</reference>
<name>V9VU77_9RHOB</name>